<dbReference type="PANTHER" id="PTHR42978:SF7">
    <property type="entry name" value="METALLO-HYDROLASE RV2300C-RELATED"/>
    <property type="match status" value="1"/>
</dbReference>
<organism evidence="7 8">
    <name type="scientific">Candidatus Segetimicrobium genomatis</name>
    <dbReference type="NCBI Taxonomy" id="2569760"/>
    <lineage>
        <taxon>Bacteria</taxon>
        <taxon>Bacillati</taxon>
        <taxon>Candidatus Sysuimicrobiota</taxon>
        <taxon>Candidatus Sysuimicrobiia</taxon>
        <taxon>Candidatus Sysuimicrobiales</taxon>
        <taxon>Candidatus Segetimicrobiaceae</taxon>
        <taxon>Candidatus Segetimicrobium</taxon>
    </lineage>
</organism>
<dbReference type="GO" id="GO:0046872">
    <property type="term" value="F:metal ion binding"/>
    <property type="evidence" value="ECO:0007669"/>
    <property type="project" value="UniProtKB-KW"/>
</dbReference>
<dbReference type="EMBL" id="VBAO01000360">
    <property type="protein sequence ID" value="TMI78588.1"/>
    <property type="molecule type" value="Genomic_DNA"/>
</dbReference>
<sequence>MAPTYEIYALSPGAVTRDWSTRLYLGPVGETTTSAYFLWLLRGPGGPIVVDTGFTPRLCRVKGTAVEQLRTRESLLAAAEVDPGEIKTVILTHLHWDHFDLEGFLPKATFWVQKRELDFWRGAGGRDPWIRRFISDCFDRDLEAIDSSGRLKVVDGNLRLVDGVQLEWVGGHSPGMQIVIVQSATGPFVIANDALTTYRNLRDWAPPAIHLNSIAECLGAMARIKQLAGGDESRICPGHDGEVYKKFPEIKSGMYRLA</sequence>
<evidence type="ECO:0000256" key="1">
    <source>
        <dbReference type="ARBA" id="ARBA00001947"/>
    </source>
</evidence>
<accession>A0A537J4W2</accession>
<protein>
    <submittedName>
        <fullName evidence="7">N-acyl homoserine lactonase family protein</fullName>
    </submittedName>
</protein>
<dbReference type="InterPro" id="IPR001279">
    <property type="entry name" value="Metallo-B-lactamas"/>
</dbReference>
<dbReference type="InterPro" id="IPR051013">
    <property type="entry name" value="MBL_superfamily_lactonases"/>
</dbReference>
<dbReference type="InterPro" id="IPR036866">
    <property type="entry name" value="RibonucZ/Hydroxyglut_hydro"/>
</dbReference>
<dbReference type="Pfam" id="PF00753">
    <property type="entry name" value="Lactamase_B"/>
    <property type="match status" value="1"/>
</dbReference>
<evidence type="ECO:0000313" key="7">
    <source>
        <dbReference type="EMBL" id="TMI78588.1"/>
    </source>
</evidence>
<dbReference type="AlphaFoldDB" id="A0A537J4W2"/>
<keyword evidence="4" id="KW-0378">Hydrolase</keyword>
<gene>
    <name evidence="7" type="ORF">E6H04_12170</name>
</gene>
<evidence type="ECO:0000256" key="5">
    <source>
        <dbReference type="ARBA" id="ARBA00022833"/>
    </source>
</evidence>
<evidence type="ECO:0000256" key="4">
    <source>
        <dbReference type="ARBA" id="ARBA00022801"/>
    </source>
</evidence>
<evidence type="ECO:0000313" key="8">
    <source>
        <dbReference type="Proteomes" id="UP000320048"/>
    </source>
</evidence>
<evidence type="ECO:0000259" key="6">
    <source>
        <dbReference type="SMART" id="SM00849"/>
    </source>
</evidence>
<feature type="domain" description="Metallo-beta-lactamase" evidence="6">
    <location>
        <begin position="35"/>
        <end position="239"/>
    </location>
</feature>
<comment type="similarity">
    <text evidence="2">Belongs to the metallo-beta-lactamase superfamily.</text>
</comment>
<comment type="cofactor">
    <cofactor evidence="1">
        <name>Zn(2+)</name>
        <dbReference type="ChEBI" id="CHEBI:29105"/>
    </cofactor>
</comment>
<evidence type="ECO:0000256" key="2">
    <source>
        <dbReference type="ARBA" id="ARBA00007749"/>
    </source>
</evidence>
<comment type="caution">
    <text evidence="7">The sequence shown here is derived from an EMBL/GenBank/DDBJ whole genome shotgun (WGS) entry which is preliminary data.</text>
</comment>
<evidence type="ECO:0000256" key="3">
    <source>
        <dbReference type="ARBA" id="ARBA00022723"/>
    </source>
</evidence>
<dbReference type="SMART" id="SM00849">
    <property type="entry name" value="Lactamase_B"/>
    <property type="match status" value="1"/>
</dbReference>
<keyword evidence="3" id="KW-0479">Metal-binding</keyword>
<dbReference type="CDD" id="cd07729">
    <property type="entry name" value="AHL_lactonase_MBL-fold"/>
    <property type="match status" value="1"/>
</dbReference>
<dbReference type="Proteomes" id="UP000320048">
    <property type="component" value="Unassembled WGS sequence"/>
</dbReference>
<reference evidence="7 8" key="1">
    <citation type="journal article" date="2019" name="Nat. Microbiol.">
        <title>Mediterranean grassland soil C-N compound turnover is dependent on rainfall and depth, and is mediated by genomically divergent microorganisms.</title>
        <authorList>
            <person name="Diamond S."/>
            <person name="Andeer P.F."/>
            <person name="Li Z."/>
            <person name="Crits-Christoph A."/>
            <person name="Burstein D."/>
            <person name="Anantharaman K."/>
            <person name="Lane K.R."/>
            <person name="Thomas B.C."/>
            <person name="Pan C."/>
            <person name="Northen T.R."/>
            <person name="Banfield J.F."/>
        </authorList>
    </citation>
    <scope>NUCLEOTIDE SEQUENCE [LARGE SCALE GENOMIC DNA]</scope>
    <source>
        <strain evidence="7">NP_7</strain>
    </source>
</reference>
<keyword evidence="5" id="KW-0862">Zinc</keyword>
<dbReference type="GO" id="GO:0016787">
    <property type="term" value="F:hydrolase activity"/>
    <property type="evidence" value="ECO:0007669"/>
    <property type="project" value="UniProtKB-KW"/>
</dbReference>
<dbReference type="PANTHER" id="PTHR42978">
    <property type="entry name" value="QUORUM-QUENCHING LACTONASE YTNP-RELATED-RELATED"/>
    <property type="match status" value="1"/>
</dbReference>
<dbReference type="Gene3D" id="3.60.15.10">
    <property type="entry name" value="Ribonuclease Z/Hydroxyacylglutathione hydrolase-like"/>
    <property type="match status" value="1"/>
</dbReference>
<name>A0A537J4W2_9BACT</name>
<proteinExistence type="inferred from homology"/>
<dbReference type="SUPFAM" id="SSF56281">
    <property type="entry name" value="Metallo-hydrolase/oxidoreductase"/>
    <property type="match status" value="1"/>
</dbReference>